<dbReference type="Proteomes" id="UP001302257">
    <property type="component" value="Chromosome"/>
</dbReference>
<dbReference type="CDD" id="cd03789">
    <property type="entry name" value="GT9_LPS_heptosyltransferase"/>
    <property type="match status" value="1"/>
</dbReference>
<dbReference type="Pfam" id="PF01075">
    <property type="entry name" value="Glyco_transf_9"/>
    <property type="match status" value="1"/>
</dbReference>
<dbReference type="RefSeq" id="WP_313868885.1">
    <property type="nucleotide sequence ID" value="NZ_CP132507.1"/>
</dbReference>
<dbReference type="Gene3D" id="3.40.50.2000">
    <property type="entry name" value="Glycogen Phosphorylase B"/>
    <property type="match status" value="2"/>
</dbReference>
<evidence type="ECO:0000256" key="1">
    <source>
        <dbReference type="ARBA" id="ARBA00022676"/>
    </source>
</evidence>
<keyword evidence="1" id="KW-0328">Glycosyltransferase</keyword>
<proteinExistence type="predicted"/>
<dbReference type="EMBL" id="CP132507">
    <property type="protein sequence ID" value="WNO06165.1"/>
    <property type="molecule type" value="Genomic_DNA"/>
</dbReference>
<sequence length="415" mass="44897">MNIQTQRFIDRWAGQLLCGGVSAWVRLTGLFGTPARMPAAPKNILVILLSEMGSIVLAGPMFAELRRKYPGAAIHILQLKKNQEVSKLLSLTDVEHMHTLDDSSGGSLISDILKVSLKFRGIGLDAVIDCELFSRVSALLSFSTGAPVRVGFTPHTQEGLYRGSFINYSIPYNPYQHISKQFLSLVDALDAPDSMPRNRAAAIRNTPVDTELSVKFTDTELETYRSKLESDHPVTRERRLVLVYAGGGILPERAWPASHYARVAQGLCNAGYAVGLIGLKDDAVLARDLQAQVGDAACLNLTGYTKSIRELLMLMHASALLITNDGGPSHFATVTPIQTMVFFGPETGKLYGPLGHRTIILESGIACSPCLTAYNHRLTFCDGDNQCLKRIAPDPVLDQALAFLNSASASAGAAA</sequence>
<protein>
    <submittedName>
        <fullName evidence="3">Glycosyltransferase family 9 protein</fullName>
    </submittedName>
</protein>
<dbReference type="InterPro" id="IPR002201">
    <property type="entry name" value="Glyco_trans_9"/>
</dbReference>
<dbReference type="SUPFAM" id="SSF53756">
    <property type="entry name" value="UDP-Glycosyltransferase/glycogen phosphorylase"/>
    <property type="match status" value="1"/>
</dbReference>
<reference evidence="3 4" key="1">
    <citation type="submission" date="2023-08" db="EMBL/GenBank/DDBJ databases">
        <title>Rhodoferax potami sp. nov. and Rhodoferax mekongensis sp. nov., isolated from the Mekong River in Thailand.</title>
        <authorList>
            <person name="Kitikhun S."/>
            <person name="Charoenyingcharoen P."/>
            <person name="Siriarchawattana P."/>
            <person name="Likhitrattanapisal S."/>
            <person name="Nilsakha T."/>
            <person name="Chanpet A."/>
            <person name="Rattanawaree P."/>
            <person name="Ingsriswang S."/>
        </authorList>
    </citation>
    <scope>NUCLEOTIDE SEQUENCE [LARGE SCALE GENOMIC DNA]</scope>
    <source>
        <strain evidence="3 4">TBRC 17307</strain>
    </source>
</reference>
<evidence type="ECO:0000313" key="3">
    <source>
        <dbReference type="EMBL" id="WNO06165.1"/>
    </source>
</evidence>
<dbReference type="PANTHER" id="PTHR30160:SF1">
    <property type="entry name" value="LIPOPOLYSACCHARIDE 1,2-N-ACETYLGLUCOSAMINETRANSFERASE-RELATED"/>
    <property type="match status" value="1"/>
</dbReference>
<keyword evidence="4" id="KW-1185">Reference proteome</keyword>
<organism evidence="3 4">
    <name type="scientific">Rhodoferax mekongensis</name>
    <dbReference type="NCBI Taxonomy" id="3068341"/>
    <lineage>
        <taxon>Bacteria</taxon>
        <taxon>Pseudomonadati</taxon>
        <taxon>Pseudomonadota</taxon>
        <taxon>Betaproteobacteria</taxon>
        <taxon>Burkholderiales</taxon>
        <taxon>Comamonadaceae</taxon>
        <taxon>Rhodoferax</taxon>
    </lineage>
</organism>
<name>A0ABZ0B2K9_9BURK</name>
<evidence type="ECO:0000313" key="4">
    <source>
        <dbReference type="Proteomes" id="UP001302257"/>
    </source>
</evidence>
<dbReference type="PANTHER" id="PTHR30160">
    <property type="entry name" value="TETRAACYLDISACCHARIDE 4'-KINASE-RELATED"/>
    <property type="match status" value="1"/>
</dbReference>
<keyword evidence="2" id="KW-0808">Transferase</keyword>
<gene>
    <name evidence="3" type="ORF">RAN89_06970</name>
</gene>
<accession>A0ABZ0B2K9</accession>
<evidence type="ECO:0000256" key="2">
    <source>
        <dbReference type="ARBA" id="ARBA00022679"/>
    </source>
</evidence>
<dbReference type="InterPro" id="IPR051199">
    <property type="entry name" value="LPS_LOS_Heptosyltrfase"/>
</dbReference>